<dbReference type="Proteomes" id="UP000654604">
    <property type="component" value="Unassembled WGS sequence"/>
</dbReference>
<proteinExistence type="predicted"/>
<evidence type="ECO:0000313" key="2">
    <source>
        <dbReference type="Proteomes" id="UP000654604"/>
    </source>
</evidence>
<dbReference type="InterPro" id="IPR021336">
    <property type="entry name" value="DUF2949"/>
</dbReference>
<dbReference type="RefSeq" id="WP_193799477.1">
    <property type="nucleotide sequence ID" value="NZ_JADEWC010000002.1"/>
</dbReference>
<evidence type="ECO:0000313" key="1">
    <source>
        <dbReference type="EMBL" id="MBE9221279.1"/>
    </source>
</evidence>
<accession>A0ABR9V079</accession>
<organism evidence="1 2">
    <name type="scientific">Cyanobacterium stanieri LEGE 03274</name>
    <dbReference type="NCBI Taxonomy" id="1828756"/>
    <lineage>
        <taxon>Bacteria</taxon>
        <taxon>Bacillati</taxon>
        <taxon>Cyanobacteriota</taxon>
        <taxon>Cyanophyceae</taxon>
        <taxon>Oscillatoriophycideae</taxon>
        <taxon>Chroococcales</taxon>
        <taxon>Geminocystaceae</taxon>
        <taxon>Cyanobacterium</taxon>
    </lineage>
</organism>
<dbReference type="EMBL" id="JADEWC010000002">
    <property type="protein sequence ID" value="MBE9221279.1"/>
    <property type="molecule type" value="Genomic_DNA"/>
</dbReference>
<sequence length="29" mass="3421">MAQPHIKKTPDQLSMVLWQYGFINLGQLY</sequence>
<gene>
    <name evidence="1" type="ORF">IQ215_01075</name>
</gene>
<name>A0ABR9V079_9CHRO</name>
<keyword evidence="2" id="KW-1185">Reference proteome</keyword>
<reference evidence="1 2" key="1">
    <citation type="submission" date="2020-10" db="EMBL/GenBank/DDBJ databases">
        <authorList>
            <person name="Castelo-Branco R."/>
            <person name="Eusebio N."/>
            <person name="Adriana R."/>
            <person name="Vieira A."/>
            <person name="Brugerolle De Fraissinette N."/>
            <person name="Rezende De Castro R."/>
            <person name="Schneider M.P."/>
            <person name="Vasconcelos V."/>
            <person name="Leao P.N."/>
        </authorList>
    </citation>
    <scope>NUCLEOTIDE SEQUENCE [LARGE SCALE GENOMIC DNA]</scope>
    <source>
        <strain evidence="1 2">LEGE 03274</strain>
    </source>
</reference>
<dbReference type="Pfam" id="PF11165">
    <property type="entry name" value="DUF2949"/>
    <property type="match status" value="1"/>
</dbReference>
<protein>
    <submittedName>
        <fullName evidence="1">DUF2949 domain-containing protein</fullName>
    </submittedName>
</protein>
<comment type="caution">
    <text evidence="1">The sequence shown here is derived from an EMBL/GenBank/DDBJ whole genome shotgun (WGS) entry which is preliminary data.</text>
</comment>